<dbReference type="RefSeq" id="WP_330127041.1">
    <property type="nucleotide sequence ID" value="NZ_JAUHLI010000001.1"/>
</dbReference>
<dbReference type="Proteomes" id="UP001336314">
    <property type="component" value="Unassembled WGS sequence"/>
</dbReference>
<reference evidence="3 4" key="1">
    <citation type="submission" date="2023-07" db="EMBL/GenBank/DDBJ databases">
        <title>Alkalimonas sp., MEB108 novel, alkaliphilic bacterium isolated from Lonar Lake, India.</title>
        <authorList>
            <person name="Joshi A."/>
            <person name="Thite S."/>
        </authorList>
    </citation>
    <scope>NUCLEOTIDE SEQUENCE [LARGE SCALE GENOMIC DNA]</scope>
    <source>
        <strain evidence="3 4">MEB108</strain>
    </source>
</reference>
<comment type="caution">
    <text evidence="3">The sequence shown here is derived from an EMBL/GenBank/DDBJ whole genome shotgun (WGS) entry which is preliminary data.</text>
</comment>
<name>A0ABU7J056_9GAMM</name>
<keyword evidence="1" id="KW-0732">Signal</keyword>
<dbReference type="PANTHER" id="PTHR35812:SF1">
    <property type="entry name" value="LIPOPROTEIN"/>
    <property type="match status" value="1"/>
</dbReference>
<dbReference type="InterPro" id="IPR011460">
    <property type="entry name" value="Lcl_C"/>
</dbReference>
<evidence type="ECO:0000313" key="4">
    <source>
        <dbReference type="Proteomes" id="UP001336314"/>
    </source>
</evidence>
<dbReference type="EMBL" id="JAUHLI010000001">
    <property type="protein sequence ID" value="MEE1999876.1"/>
    <property type="molecule type" value="Genomic_DNA"/>
</dbReference>
<accession>A0ABU7J056</accession>
<dbReference type="Pfam" id="PF07603">
    <property type="entry name" value="Lcl_C"/>
    <property type="match status" value="1"/>
</dbReference>
<evidence type="ECO:0000313" key="3">
    <source>
        <dbReference type="EMBL" id="MEE1999876.1"/>
    </source>
</evidence>
<gene>
    <name evidence="3" type="ORF">QWY20_00275</name>
</gene>
<proteinExistence type="predicted"/>
<feature type="domain" description="Lcl C-terminal" evidence="2">
    <location>
        <begin position="42"/>
        <end position="166"/>
    </location>
</feature>
<evidence type="ECO:0000259" key="2">
    <source>
        <dbReference type="Pfam" id="PF07603"/>
    </source>
</evidence>
<evidence type="ECO:0000256" key="1">
    <source>
        <dbReference type="SAM" id="SignalP"/>
    </source>
</evidence>
<dbReference type="PANTHER" id="PTHR35812">
    <property type="entry name" value="LIPOPROTEIN"/>
    <property type="match status" value="1"/>
</dbReference>
<organism evidence="3 4">
    <name type="scientific">Alkalimonas cellulosilytica</name>
    <dbReference type="NCBI Taxonomy" id="3058395"/>
    <lineage>
        <taxon>Bacteria</taxon>
        <taxon>Pseudomonadati</taxon>
        <taxon>Pseudomonadota</taxon>
        <taxon>Gammaproteobacteria</taxon>
        <taxon>Alkalimonas</taxon>
    </lineage>
</organism>
<feature type="chain" id="PRO_5045648321" evidence="1">
    <location>
        <begin position="19"/>
        <end position="170"/>
    </location>
</feature>
<keyword evidence="4" id="KW-1185">Reference proteome</keyword>
<protein>
    <submittedName>
        <fullName evidence="3">DUF1566 domain-containing protein</fullName>
    </submittedName>
</protein>
<feature type="signal peptide" evidence="1">
    <location>
        <begin position="1"/>
        <end position="18"/>
    </location>
</feature>
<sequence>MHFILLLSVLLTAGLVQASQACFADISASTLNDDFTALPGGQVLQQSRGLIWQRCLYGQSWNHAEQRCDGSAIRLTWQEALQQSISMSDTALAWRVPDVKEAMSMIERQCVDPAIRLSVFPNANSETIWTSTTVQAMPAEAWAIAMYSGKNNRKGKEQQLYVRFVRLSDE</sequence>